<comment type="caution">
    <text evidence="3">The sequence shown here is derived from an EMBL/GenBank/DDBJ whole genome shotgun (WGS) entry which is preliminary data.</text>
</comment>
<dbReference type="Proteomes" id="UP000237911">
    <property type="component" value="Unassembled WGS sequence"/>
</dbReference>
<accession>A0A9X7IKV1</accession>
<feature type="domain" description="DUF732" evidence="2">
    <location>
        <begin position="35"/>
        <end position="103"/>
    </location>
</feature>
<evidence type="ECO:0000313" key="3">
    <source>
        <dbReference type="EMBL" id="PQM50849.1"/>
    </source>
</evidence>
<proteinExistence type="predicted"/>
<dbReference type="AlphaFoldDB" id="A0A9X7IKV1"/>
<gene>
    <name evidence="3" type="ORF">C5U48_18130</name>
</gene>
<keyword evidence="1" id="KW-0732">Signal</keyword>
<dbReference type="EMBL" id="PUEV01000091">
    <property type="protein sequence ID" value="PQM50849.1"/>
    <property type="molecule type" value="Genomic_DNA"/>
</dbReference>
<dbReference type="Pfam" id="PF05305">
    <property type="entry name" value="DUF732"/>
    <property type="match status" value="1"/>
</dbReference>
<dbReference type="RefSeq" id="WP_046283053.1">
    <property type="nucleotide sequence ID" value="NZ_CP092430.2"/>
</dbReference>
<protein>
    <submittedName>
        <fullName evidence="3">DUF732 domain-containing protein</fullName>
    </submittedName>
</protein>
<evidence type="ECO:0000259" key="2">
    <source>
        <dbReference type="Pfam" id="PF05305"/>
    </source>
</evidence>
<name>A0A9X7IKV1_9MYCO</name>
<reference evidence="3 4" key="1">
    <citation type="submission" date="2018-02" db="EMBL/GenBank/DDBJ databases">
        <title>Draft genome sequence of Mycobacterium virginiense isolated from mud of a swine farm in Japan.</title>
        <authorList>
            <person name="Ohya K."/>
        </authorList>
    </citation>
    <scope>NUCLEOTIDE SEQUENCE [LARGE SCALE GENOMIC DNA]</scope>
    <source>
        <strain evidence="3 4">GF75</strain>
    </source>
</reference>
<evidence type="ECO:0000313" key="4">
    <source>
        <dbReference type="Proteomes" id="UP000237911"/>
    </source>
</evidence>
<dbReference type="InterPro" id="IPR007969">
    <property type="entry name" value="DUF732"/>
</dbReference>
<feature type="chain" id="PRO_5040923501" evidence="1">
    <location>
        <begin position="23"/>
        <end position="114"/>
    </location>
</feature>
<evidence type="ECO:0000256" key="1">
    <source>
        <dbReference type="SAM" id="SignalP"/>
    </source>
</evidence>
<sequence>MKLLLVPIVAAAALALAAPGHADPNAVEVSAVDSTEFISSLRQVGIIFDNPAQAVAAAEALCGLAANGETSLELLNDITEANPDLTVADAARFAAISAKTYCPHQLNKGGGGSK</sequence>
<keyword evidence="4" id="KW-1185">Reference proteome</keyword>
<organism evidence="3 4">
    <name type="scientific">Mycolicibacter virginiensis</name>
    <dbReference type="NCBI Taxonomy" id="1795032"/>
    <lineage>
        <taxon>Bacteria</taxon>
        <taxon>Bacillati</taxon>
        <taxon>Actinomycetota</taxon>
        <taxon>Actinomycetes</taxon>
        <taxon>Mycobacteriales</taxon>
        <taxon>Mycobacteriaceae</taxon>
        <taxon>Mycolicibacter</taxon>
    </lineage>
</organism>
<feature type="signal peptide" evidence="1">
    <location>
        <begin position="1"/>
        <end position="22"/>
    </location>
</feature>